<dbReference type="STRING" id="572480.Arnit_0256"/>
<dbReference type="Gene3D" id="3.30.479.30">
    <property type="entry name" value="Band 7 domain"/>
    <property type="match status" value="1"/>
</dbReference>
<dbReference type="PANTHER" id="PTHR23222:SF0">
    <property type="entry name" value="PROHIBITIN 1"/>
    <property type="match status" value="1"/>
</dbReference>
<keyword evidence="2" id="KW-1133">Transmembrane helix</keyword>
<dbReference type="CDD" id="cd03401">
    <property type="entry name" value="SPFH_prohibitin"/>
    <property type="match status" value="1"/>
</dbReference>
<proteinExistence type="predicted"/>
<dbReference type="AlphaFoldDB" id="D5V4W0"/>
<organism evidence="4 5">
    <name type="scientific">Arcobacter nitrofigilis (strain ATCC 33309 / DSM 7299 / CCUG 15893 / LMG 7604 / NCTC 12251 / CI)</name>
    <name type="common">Campylobacter nitrofigilis</name>
    <dbReference type="NCBI Taxonomy" id="572480"/>
    <lineage>
        <taxon>Bacteria</taxon>
        <taxon>Pseudomonadati</taxon>
        <taxon>Campylobacterota</taxon>
        <taxon>Epsilonproteobacteria</taxon>
        <taxon>Campylobacterales</taxon>
        <taxon>Arcobacteraceae</taxon>
        <taxon>Arcobacter</taxon>
    </lineage>
</organism>
<feature type="domain" description="Band 7" evidence="3">
    <location>
        <begin position="60"/>
        <end position="241"/>
    </location>
</feature>
<keyword evidence="2" id="KW-0812">Transmembrane</keyword>
<dbReference type="SUPFAM" id="SSF117892">
    <property type="entry name" value="Band 7/SPFH domain"/>
    <property type="match status" value="1"/>
</dbReference>
<dbReference type="InterPro" id="IPR000163">
    <property type="entry name" value="Prohibitin"/>
</dbReference>
<dbReference type="RefSeq" id="WP_013134067.1">
    <property type="nucleotide sequence ID" value="NC_014166.1"/>
</dbReference>
<feature type="transmembrane region" description="Helical" evidence="2">
    <location>
        <begin position="45"/>
        <end position="63"/>
    </location>
</feature>
<dbReference type="eggNOG" id="COG0330">
    <property type="taxonomic scope" value="Bacteria"/>
</dbReference>
<comment type="subcellular location">
    <subcellularLocation>
        <location evidence="1">Membrane</location>
        <topology evidence="1">Single-pass membrane protein</topology>
    </subcellularLocation>
</comment>
<dbReference type="PANTHER" id="PTHR23222">
    <property type="entry name" value="PROHIBITIN"/>
    <property type="match status" value="1"/>
</dbReference>
<name>D5V4W0_ARCNC</name>
<dbReference type="PRINTS" id="PR00679">
    <property type="entry name" value="PROHIBITIN"/>
</dbReference>
<dbReference type="Pfam" id="PF01145">
    <property type="entry name" value="Band_7"/>
    <property type="match status" value="1"/>
</dbReference>
<evidence type="ECO:0000259" key="3">
    <source>
        <dbReference type="SMART" id="SM00244"/>
    </source>
</evidence>
<dbReference type="SMART" id="SM00244">
    <property type="entry name" value="PHB"/>
    <property type="match status" value="1"/>
</dbReference>
<sequence>MPIDNDYFKNRQQNKNSGGGSNGGGYQPPFEPPEFFKNFGKKAGFIYAIIIVVIMLFVFRPFVIIESGQVGIKVTAGKYESIPLNPGFHLYLPIIQKVIVIDTKVRLINYSSVEQMGGYDSGIKLNPAINILDARGLPVSIELTVQYRLTAAGAPTTIANWGLSWEEKIINPVVRDIVRNVVGTYTAEELPTKRNEIAVKIEDGIRANIEKLDGKPVSLLSVLLREIGLPPKIKEQIERVQIANQESERVKYEVQRTKQEAEKRAAKATGDAEANRIEAKGRADAVTIEAKAQAAANKAIAESLTPNLLKMQQIQVQGKFNEALKVNKDAKIFLTPGGSTPNIWVDTKDRSINSAINK</sequence>
<keyword evidence="2" id="KW-0472">Membrane</keyword>
<protein>
    <submittedName>
        <fullName evidence="4">Band 7 protein</fullName>
    </submittedName>
</protein>
<dbReference type="EMBL" id="CP001999">
    <property type="protein sequence ID" value="ADG91922.1"/>
    <property type="molecule type" value="Genomic_DNA"/>
</dbReference>
<evidence type="ECO:0000313" key="5">
    <source>
        <dbReference type="Proteomes" id="UP000000939"/>
    </source>
</evidence>
<dbReference type="HOGENOM" id="CLU_047969_4_1_7"/>
<accession>D5V4W0</accession>
<reference evidence="4 5" key="1">
    <citation type="journal article" date="2010" name="Stand. Genomic Sci.">
        <title>Complete genome sequence of Arcobacter nitrofigilis type strain (CI).</title>
        <authorList>
            <person name="Pati A."/>
            <person name="Gronow S."/>
            <person name="Lapidus A."/>
            <person name="Copeland A."/>
            <person name="Glavina Del Rio T."/>
            <person name="Nolan M."/>
            <person name="Lucas S."/>
            <person name="Tice H."/>
            <person name="Cheng J.F."/>
            <person name="Han C."/>
            <person name="Chertkov O."/>
            <person name="Bruce D."/>
            <person name="Tapia R."/>
            <person name="Goodwin L."/>
            <person name="Pitluck S."/>
            <person name="Liolios K."/>
            <person name="Ivanova N."/>
            <person name="Mavromatis K."/>
            <person name="Chen A."/>
            <person name="Palaniappan K."/>
            <person name="Land M."/>
            <person name="Hauser L."/>
            <person name="Chang Y.J."/>
            <person name="Jeffries C.D."/>
            <person name="Detter J.C."/>
            <person name="Rohde M."/>
            <person name="Goker M."/>
            <person name="Bristow J."/>
            <person name="Eisen J.A."/>
            <person name="Markowitz V."/>
            <person name="Hugenholtz P."/>
            <person name="Klenk H.P."/>
            <person name="Kyrpides N.C."/>
        </authorList>
    </citation>
    <scope>NUCLEOTIDE SEQUENCE [LARGE SCALE GENOMIC DNA]</scope>
    <source>
        <strain evidence="5">ATCC 33309 / DSM 7299 / CCUG 15893 / LMG 7604 / NCTC 12251 / CI</strain>
    </source>
</reference>
<dbReference type="GO" id="GO:0016020">
    <property type="term" value="C:membrane"/>
    <property type="evidence" value="ECO:0007669"/>
    <property type="project" value="UniProtKB-SubCell"/>
</dbReference>
<keyword evidence="5" id="KW-1185">Reference proteome</keyword>
<dbReference type="InterPro" id="IPR036013">
    <property type="entry name" value="Band_7/SPFH_dom_sf"/>
</dbReference>
<evidence type="ECO:0000256" key="1">
    <source>
        <dbReference type="ARBA" id="ARBA00004167"/>
    </source>
</evidence>
<dbReference type="KEGG" id="ant:Arnit_0256"/>
<evidence type="ECO:0000313" key="4">
    <source>
        <dbReference type="EMBL" id="ADG91922.1"/>
    </source>
</evidence>
<dbReference type="OrthoDB" id="9812991at2"/>
<gene>
    <name evidence="4" type="ordered locus">Arnit_0256</name>
</gene>
<dbReference type="InterPro" id="IPR001107">
    <property type="entry name" value="Band_7"/>
</dbReference>
<dbReference type="Proteomes" id="UP000000939">
    <property type="component" value="Chromosome"/>
</dbReference>
<evidence type="ECO:0000256" key="2">
    <source>
        <dbReference type="SAM" id="Phobius"/>
    </source>
</evidence>